<protein>
    <submittedName>
        <fullName evidence="4">4'-phosphopantetheinyl transferase superfamily protein</fullName>
    </submittedName>
</protein>
<dbReference type="Pfam" id="PF01648">
    <property type="entry name" value="ACPS"/>
    <property type="match status" value="1"/>
</dbReference>
<dbReference type="RefSeq" id="WP_252852017.1">
    <property type="nucleotide sequence ID" value="NZ_JAMXLR010000026.1"/>
</dbReference>
<dbReference type="Gene3D" id="3.90.470.20">
    <property type="entry name" value="4'-phosphopantetheinyl transferase domain"/>
    <property type="match status" value="2"/>
</dbReference>
<dbReference type="PANTHER" id="PTHR12215">
    <property type="entry name" value="PHOSPHOPANTETHEINE TRANSFERASE"/>
    <property type="match status" value="1"/>
</dbReference>
<dbReference type="InterPro" id="IPR050559">
    <property type="entry name" value="P-Pant_transferase_sf"/>
</dbReference>
<evidence type="ECO:0000313" key="4">
    <source>
        <dbReference type="EMBL" id="MCO6043915.1"/>
    </source>
</evidence>
<evidence type="ECO:0000259" key="3">
    <source>
        <dbReference type="Pfam" id="PF01648"/>
    </source>
</evidence>
<dbReference type="EMBL" id="JAMXLR010000026">
    <property type="protein sequence ID" value="MCO6043915.1"/>
    <property type="molecule type" value="Genomic_DNA"/>
</dbReference>
<dbReference type="Proteomes" id="UP001155241">
    <property type="component" value="Unassembled WGS sequence"/>
</dbReference>
<dbReference type="GO" id="GO:0019878">
    <property type="term" value="P:lysine biosynthetic process via aminoadipic acid"/>
    <property type="evidence" value="ECO:0007669"/>
    <property type="project" value="TreeGrafter"/>
</dbReference>
<dbReference type="InterPro" id="IPR037143">
    <property type="entry name" value="4-PPantetheinyl_Trfase_dom_sf"/>
</dbReference>
<evidence type="ECO:0000256" key="2">
    <source>
        <dbReference type="ARBA" id="ARBA00022679"/>
    </source>
</evidence>
<dbReference type="AlphaFoldDB" id="A0A9X2JFE3"/>
<reference evidence="4" key="1">
    <citation type="submission" date="2022-06" db="EMBL/GenBank/DDBJ databases">
        <title>Aeoliella straminimaris, a novel planctomycete from sediments.</title>
        <authorList>
            <person name="Vitorino I.R."/>
            <person name="Lage O.M."/>
        </authorList>
    </citation>
    <scope>NUCLEOTIDE SEQUENCE</scope>
    <source>
        <strain evidence="4">ICT_H6.2</strain>
    </source>
</reference>
<gene>
    <name evidence="4" type="ORF">NG895_08350</name>
</gene>
<evidence type="ECO:0000256" key="1">
    <source>
        <dbReference type="ARBA" id="ARBA00010990"/>
    </source>
</evidence>
<sequence length="248" mass="27592">MIELSLANATPVSADDMPAVPGEGELHLWRWTIDDLQDRWLEQLDANERARHQRLATPDLRQRFLASHGGQRQLLAGYLGCEPGDVVFNDEPKGKPFLPGRPFEFNLSHSGDESVLVIGKQPVGVDVERHRSVSNLRRLAGKHFTDNEQMDVIALDDDGALGYFLQIWTRKEAAVKVTGLGLGASVRTLELIAVTSDFCKFELPSQWNTDLEVCWLADLTMSTNSYGAVATAFEPSVVRCFAWAESPR</sequence>
<dbReference type="GO" id="GO:0000287">
    <property type="term" value="F:magnesium ion binding"/>
    <property type="evidence" value="ECO:0007669"/>
    <property type="project" value="InterPro"/>
</dbReference>
<dbReference type="GO" id="GO:0008897">
    <property type="term" value="F:holo-[acyl-carrier-protein] synthase activity"/>
    <property type="evidence" value="ECO:0007669"/>
    <property type="project" value="InterPro"/>
</dbReference>
<keyword evidence="2 4" id="KW-0808">Transferase</keyword>
<comment type="similarity">
    <text evidence="1">Belongs to the P-Pant transferase superfamily. Gsp/Sfp/HetI/AcpT family.</text>
</comment>
<dbReference type="PANTHER" id="PTHR12215:SF10">
    <property type="entry name" value="L-AMINOADIPATE-SEMIALDEHYDE DEHYDROGENASE-PHOSPHOPANTETHEINYL TRANSFERASE"/>
    <property type="match status" value="1"/>
</dbReference>
<dbReference type="GO" id="GO:0005829">
    <property type="term" value="C:cytosol"/>
    <property type="evidence" value="ECO:0007669"/>
    <property type="project" value="TreeGrafter"/>
</dbReference>
<evidence type="ECO:0000313" key="5">
    <source>
        <dbReference type="Proteomes" id="UP001155241"/>
    </source>
</evidence>
<accession>A0A9X2JFE3</accession>
<comment type="caution">
    <text evidence="4">The sequence shown here is derived from an EMBL/GenBank/DDBJ whole genome shotgun (WGS) entry which is preliminary data.</text>
</comment>
<dbReference type="SUPFAM" id="SSF56214">
    <property type="entry name" value="4'-phosphopantetheinyl transferase"/>
    <property type="match status" value="2"/>
</dbReference>
<proteinExistence type="inferred from homology"/>
<dbReference type="InterPro" id="IPR008278">
    <property type="entry name" value="4-PPantetheinyl_Trfase_dom"/>
</dbReference>
<feature type="domain" description="4'-phosphopantetheinyl transferase" evidence="3">
    <location>
        <begin position="122"/>
        <end position="215"/>
    </location>
</feature>
<keyword evidence="5" id="KW-1185">Reference proteome</keyword>
<name>A0A9X2JFE3_9BACT</name>
<organism evidence="4 5">
    <name type="scientific">Aeoliella straminimaris</name>
    <dbReference type="NCBI Taxonomy" id="2954799"/>
    <lineage>
        <taxon>Bacteria</taxon>
        <taxon>Pseudomonadati</taxon>
        <taxon>Planctomycetota</taxon>
        <taxon>Planctomycetia</taxon>
        <taxon>Pirellulales</taxon>
        <taxon>Lacipirellulaceae</taxon>
        <taxon>Aeoliella</taxon>
    </lineage>
</organism>